<gene>
    <name evidence="1" type="primary">ORF15</name>
</gene>
<evidence type="ECO:0000313" key="1">
    <source>
        <dbReference type="EMBL" id="CEF89730.1"/>
    </source>
</evidence>
<dbReference type="EMBL" id="LN610578">
    <property type="protein sequence ID" value="CEF89730.1"/>
    <property type="molecule type" value="Genomic_DNA"/>
</dbReference>
<sequence length="72" mass="8284">MATVTRSSKGPTIPLYFERKRDSQIYLRSESWKDLTIPMVNICNGSVLYIHPRELPVYFVAIPEGETLKVKV</sequence>
<dbReference type="KEGG" id="vg:23680479"/>
<protein>
    <submittedName>
        <fullName evidence="1">Uncharacterized protein</fullName>
    </submittedName>
</protein>
<accession>A0A0A1IVT0</accession>
<organism evidence="1 2">
    <name type="scientific">Pseudomonas phage vB_PaeP_C2-10_Ab22</name>
    <dbReference type="NCBI Taxonomy" id="1548906"/>
    <lineage>
        <taxon>Viruses</taxon>
        <taxon>Duplodnaviria</taxon>
        <taxon>Heunggongvirae</taxon>
        <taxon>Uroviricota</taxon>
        <taxon>Caudoviricetes</taxon>
        <taxon>Bruynoghevirus</taxon>
        <taxon>Bruynoghevirus Ab22</taxon>
    </lineage>
</organism>
<proteinExistence type="predicted"/>
<dbReference type="RefSeq" id="YP_009125583.1">
    <property type="nucleotide sequence ID" value="NC_026599.1"/>
</dbReference>
<evidence type="ECO:0000313" key="2">
    <source>
        <dbReference type="Proteomes" id="UP000030227"/>
    </source>
</evidence>
<name>A0A0A1IVT0_9CAUD</name>
<dbReference type="GeneID" id="23680479"/>
<keyword evidence="2" id="KW-1185">Reference proteome</keyword>
<dbReference type="OrthoDB" id="28619at10239"/>
<reference evidence="1 2" key="1">
    <citation type="journal article" date="2015" name="PLoS ONE">
        <title>Investigation of a Large Collection of Pseudomonas aeruginosa Bacteriophages Collected from a Single Environmental Source in Abidjan, Cote d'Ivoire.</title>
        <authorList>
            <person name="Essoh C."/>
            <person name="Latino L."/>
            <person name="Midoux C."/>
            <person name="Blouin Y."/>
            <person name="Loukou G."/>
            <person name="Nguetta S.P."/>
            <person name="Lathro S."/>
            <person name="Cablanmian A."/>
            <person name="Kouassi A.K."/>
            <person name="Vergnaud G."/>
            <person name="Pourcel C."/>
        </authorList>
    </citation>
    <scope>NUCLEOTIDE SEQUENCE [LARGE SCALE GENOMIC DNA]</scope>
    <source>
        <strain evidence="1">Ab22</strain>
    </source>
</reference>
<dbReference type="Proteomes" id="UP000030227">
    <property type="component" value="Segment"/>
</dbReference>